<dbReference type="OMA" id="RMENPRS"/>
<reference evidence="1" key="1">
    <citation type="journal article" date="2020" name="mSystems">
        <title>Genome- and Community-Level Interaction Insights into Carbon Utilization and Element Cycling Functions of Hydrothermarchaeota in Hydrothermal Sediment.</title>
        <authorList>
            <person name="Zhou Z."/>
            <person name="Liu Y."/>
            <person name="Xu W."/>
            <person name="Pan J."/>
            <person name="Luo Z.H."/>
            <person name="Li M."/>
        </authorList>
    </citation>
    <scope>NUCLEOTIDE SEQUENCE [LARGE SCALE GENOMIC DNA]</scope>
    <source>
        <strain evidence="1">SpSt-289</strain>
    </source>
</reference>
<dbReference type="PANTHER" id="PTHR37029">
    <property type="entry name" value="SSR1768 PROTEIN"/>
    <property type="match status" value="1"/>
</dbReference>
<protein>
    <submittedName>
        <fullName evidence="1">DUF2283 domain-containing protein</fullName>
    </submittedName>
</protein>
<dbReference type="EMBL" id="DSMG01000125">
    <property type="protein sequence ID" value="HDX32355.1"/>
    <property type="molecule type" value="Genomic_DNA"/>
</dbReference>
<dbReference type="PANTHER" id="PTHR37029:SF1">
    <property type="entry name" value="SSR1768 PROTEIN"/>
    <property type="match status" value="1"/>
</dbReference>
<dbReference type="Pfam" id="PF10049">
    <property type="entry name" value="DUF2283"/>
    <property type="match status" value="1"/>
</dbReference>
<comment type="caution">
    <text evidence="1">The sequence shown here is derived from an EMBL/GenBank/DDBJ whole genome shotgun (WGS) entry which is preliminary data.</text>
</comment>
<organism evidence="1">
    <name type="scientific">Caldilinea aerophila</name>
    <dbReference type="NCBI Taxonomy" id="133453"/>
    <lineage>
        <taxon>Bacteria</taxon>
        <taxon>Bacillati</taxon>
        <taxon>Chloroflexota</taxon>
        <taxon>Caldilineae</taxon>
        <taxon>Caldilineales</taxon>
        <taxon>Caldilineaceae</taxon>
        <taxon>Caldilinea</taxon>
    </lineage>
</organism>
<evidence type="ECO:0000313" key="1">
    <source>
        <dbReference type="EMBL" id="HDX32355.1"/>
    </source>
</evidence>
<dbReference type="AlphaFoldDB" id="A0A7C1FU20"/>
<dbReference type="InterPro" id="IPR019270">
    <property type="entry name" value="DUF2283"/>
</dbReference>
<name>A0A7C1FU20_9CHLR</name>
<gene>
    <name evidence="1" type="ORF">ENQ20_12850</name>
</gene>
<proteinExistence type="predicted"/>
<sequence>MKVIYDSETDTLTVVFTDTPVAESDEDKPGVILDYDAAGNLVSLEILDASRRVGLPHGIEYQVIPSGVSL</sequence>
<accession>A0A7C1FU20</accession>